<reference evidence="3" key="2">
    <citation type="submission" date="2002-09" db="EMBL/GenBank/DDBJ databases">
        <title>Oryza sativa nipponbare(GA3) genomic DNA, chromosome 9, PAC clone:P0014G10.</title>
        <authorList>
            <person name="Sasaki T."/>
            <person name="Matsumoto T."/>
            <person name="Katayose Y."/>
        </authorList>
    </citation>
    <scope>NUCLEOTIDE SEQUENCE</scope>
</reference>
<proteinExistence type="predicted"/>
<gene>
    <name evidence="3" type="ORF">P0014G10.3</name>
    <name evidence="2" type="ORF">P0707C02.23</name>
</gene>
<reference evidence="4" key="4">
    <citation type="journal article" date="2008" name="Nucleic Acids Res.">
        <title>The rice annotation project database (RAP-DB): 2008 update.</title>
        <authorList>
            <consortium name="The rice annotation project (RAP)"/>
        </authorList>
    </citation>
    <scope>GENOME REANNOTATION</scope>
    <source>
        <strain evidence="4">cv. Nipponbare</strain>
    </source>
</reference>
<evidence type="ECO:0000313" key="2">
    <source>
        <dbReference type="EMBL" id="BAD28910.1"/>
    </source>
</evidence>
<evidence type="ECO:0000313" key="3">
    <source>
        <dbReference type="EMBL" id="BAD29250.1"/>
    </source>
</evidence>
<dbReference type="EMBL" id="AP005636">
    <property type="protein sequence ID" value="BAD28910.1"/>
    <property type="molecule type" value="Genomic_DNA"/>
</dbReference>
<dbReference type="EMBL" id="AP005784">
    <property type="protein sequence ID" value="BAD29250.1"/>
    <property type="molecule type" value="Genomic_DNA"/>
</dbReference>
<reference evidence="2" key="1">
    <citation type="submission" date="2002-08" db="EMBL/GenBank/DDBJ databases">
        <title>Oryza sativa nipponbare(GA3) genomic DNA, chromosome 9, PAC clone:P0707C02.</title>
        <authorList>
            <person name="Sasaki T."/>
            <person name="Matsumoto T."/>
            <person name="Katayose Y."/>
        </authorList>
    </citation>
    <scope>NUCLEOTIDE SEQUENCE</scope>
</reference>
<dbReference type="Proteomes" id="UP000000763">
    <property type="component" value="Chromosome 9"/>
</dbReference>
<evidence type="ECO:0000313" key="4">
    <source>
        <dbReference type="Proteomes" id="UP000000763"/>
    </source>
</evidence>
<sequence>MRRRRLHGAWRRCGASAACGSSSRPRIAERRLYLCLALERRRRWVGKDGRGEDWYPFEESIPYIPPRYGAGQFVHSIHLTSAAGAAVALCPPGHTPNITSPRTEMKNGKFLTDRHK</sequence>
<dbReference type="AlphaFoldDB" id="Q6EQ20"/>
<accession>Q6EQ20</accession>
<evidence type="ECO:0000256" key="1">
    <source>
        <dbReference type="SAM" id="MobiDB-lite"/>
    </source>
</evidence>
<protein>
    <submittedName>
        <fullName evidence="3">Uncharacterized protein</fullName>
    </submittedName>
</protein>
<organism evidence="3 4">
    <name type="scientific">Oryza sativa subsp. japonica</name>
    <name type="common">Rice</name>
    <dbReference type="NCBI Taxonomy" id="39947"/>
    <lineage>
        <taxon>Eukaryota</taxon>
        <taxon>Viridiplantae</taxon>
        <taxon>Streptophyta</taxon>
        <taxon>Embryophyta</taxon>
        <taxon>Tracheophyta</taxon>
        <taxon>Spermatophyta</taxon>
        <taxon>Magnoliopsida</taxon>
        <taxon>Liliopsida</taxon>
        <taxon>Poales</taxon>
        <taxon>Poaceae</taxon>
        <taxon>BOP clade</taxon>
        <taxon>Oryzoideae</taxon>
        <taxon>Oryzeae</taxon>
        <taxon>Oryzinae</taxon>
        <taxon>Oryza</taxon>
        <taxon>Oryza sativa</taxon>
    </lineage>
</organism>
<feature type="region of interest" description="Disordered" evidence="1">
    <location>
        <begin position="93"/>
        <end position="116"/>
    </location>
</feature>
<name>Q6EQ20_ORYSJ</name>
<feature type="compositionally biased region" description="Basic and acidic residues" evidence="1">
    <location>
        <begin position="103"/>
        <end position="116"/>
    </location>
</feature>
<reference evidence="4" key="3">
    <citation type="journal article" date="2005" name="Nature">
        <title>The map-based sequence of the rice genome.</title>
        <authorList>
            <consortium name="International rice genome sequencing project (IRGSP)"/>
            <person name="Matsumoto T."/>
            <person name="Wu J."/>
            <person name="Kanamori H."/>
            <person name="Katayose Y."/>
            <person name="Fujisawa M."/>
            <person name="Namiki N."/>
            <person name="Mizuno H."/>
            <person name="Yamamoto K."/>
            <person name="Antonio B.A."/>
            <person name="Baba T."/>
            <person name="Sakata K."/>
            <person name="Nagamura Y."/>
            <person name="Aoki H."/>
            <person name="Arikawa K."/>
            <person name="Arita K."/>
            <person name="Bito T."/>
            <person name="Chiden Y."/>
            <person name="Fujitsuka N."/>
            <person name="Fukunaka R."/>
            <person name="Hamada M."/>
            <person name="Harada C."/>
            <person name="Hayashi A."/>
            <person name="Hijishita S."/>
            <person name="Honda M."/>
            <person name="Hosokawa S."/>
            <person name="Ichikawa Y."/>
            <person name="Idonuma A."/>
            <person name="Iijima M."/>
            <person name="Ikeda M."/>
            <person name="Ikeno M."/>
            <person name="Ito K."/>
            <person name="Ito S."/>
            <person name="Ito T."/>
            <person name="Ito Y."/>
            <person name="Ito Y."/>
            <person name="Iwabuchi A."/>
            <person name="Kamiya K."/>
            <person name="Karasawa W."/>
            <person name="Kurita K."/>
            <person name="Katagiri S."/>
            <person name="Kikuta A."/>
            <person name="Kobayashi H."/>
            <person name="Kobayashi N."/>
            <person name="Machita K."/>
            <person name="Maehara T."/>
            <person name="Masukawa M."/>
            <person name="Mizubayashi T."/>
            <person name="Mukai Y."/>
            <person name="Nagasaki H."/>
            <person name="Nagata Y."/>
            <person name="Naito S."/>
            <person name="Nakashima M."/>
            <person name="Nakama Y."/>
            <person name="Nakamichi Y."/>
            <person name="Nakamura M."/>
            <person name="Meguro A."/>
            <person name="Negishi M."/>
            <person name="Ohta I."/>
            <person name="Ohta T."/>
            <person name="Okamoto M."/>
            <person name="Ono N."/>
            <person name="Saji S."/>
            <person name="Sakaguchi M."/>
            <person name="Sakai K."/>
            <person name="Shibata M."/>
            <person name="Shimokawa T."/>
            <person name="Song J."/>
            <person name="Takazaki Y."/>
            <person name="Terasawa K."/>
            <person name="Tsugane M."/>
            <person name="Tsuji K."/>
            <person name="Ueda S."/>
            <person name="Waki K."/>
            <person name="Yamagata H."/>
            <person name="Yamamoto M."/>
            <person name="Yamamoto S."/>
            <person name="Yamane H."/>
            <person name="Yoshiki S."/>
            <person name="Yoshihara R."/>
            <person name="Yukawa K."/>
            <person name="Zhong H."/>
            <person name="Yano M."/>
            <person name="Yuan Q."/>
            <person name="Ouyang S."/>
            <person name="Liu J."/>
            <person name="Jones K.M."/>
            <person name="Gansberger K."/>
            <person name="Moffat K."/>
            <person name="Hill J."/>
            <person name="Bera J."/>
            <person name="Fadrosh D."/>
            <person name="Jin S."/>
            <person name="Johri S."/>
            <person name="Kim M."/>
            <person name="Overton L."/>
            <person name="Reardon M."/>
            <person name="Tsitrin T."/>
            <person name="Vuong H."/>
            <person name="Weaver B."/>
            <person name="Ciecko A."/>
            <person name="Tallon L."/>
            <person name="Jackson J."/>
            <person name="Pai G."/>
            <person name="Aken S.V."/>
            <person name="Utterback T."/>
            <person name="Reidmuller S."/>
            <person name="Feldblyum T."/>
            <person name="Hsiao J."/>
            <person name="Zismann V."/>
            <person name="Iobst S."/>
            <person name="de Vazeille A.R."/>
            <person name="Buell C.R."/>
            <person name="Ying K."/>
            <person name="Li Y."/>
            <person name="Lu T."/>
            <person name="Huang Y."/>
            <person name="Zhao Q."/>
            <person name="Feng Q."/>
            <person name="Zhang L."/>
            <person name="Zhu J."/>
            <person name="Weng Q."/>
            <person name="Mu J."/>
            <person name="Lu Y."/>
            <person name="Fan D."/>
            <person name="Liu Y."/>
            <person name="Guan J."/>
            <person name="Zhang Y."/>
            <person name="Yu S."/>
            <person name="Liu X."/>
            <person name="Zhang Y."/>
            <person name="Hong G."/>
            <person name="Han B."/>
            <person name="Choisne N."/>
            <person name="Demange N."/>
            <person name="Orjeda G."/>
            <person name="Samain S."/>
            <person name="Cattolico L."/>
            <person name="Pelletier E."/>
            <person name="Couloux A."/>
            <person name="Segurens B."/>
            <person name="Wincker P."/>
            <person name="D'Hont A."/>
            <person name="Scarpelli C."/>
            <person name="Weissenbach J."/>
            <person name="Salanoubat M."/>
            <person name="Quetier F."/>
            <person name="Yu Y."/>
            <person name="Kim H.R."/>
            <person name="Rambo T."/>
            <person name="Currie J."/>
            <person name="Collura K."/>
            <person name="Luo M."/>
            <person name="Yang T."/>
            <person name="Ammiraju J.S.S."/>
            <person name="Engler F."/>
            <person name="Soderlund C."/>
            <person name="Wing R.A."/>
            <person name="Palmer L.E."/>
            <person name="de la Bastide M."/>
            <person name="Spiegel L."/>
            <person name="Nascimento L."/>
            <person name="Zutavern T."/>
            <person name="O'Shaughnessy A."/>
            <person name="Dike S."/>
            <person name="Dedhia N."/>
            <person name="Preston R."/>
            <person name="Balija V."/>
            <person name="McCombie W.R."/>
            <person name="Chow T."/>
            <person name="Chen H."/>
            <person name="Chung M."/>
            <person name="Chen C."/>
            <person name="Shaw J."/>
            <person name="Wu H."/>
            <person name="Hsiao K."/>
            <person name="Chao Y."/>
            <person name="Chu M."/>
            <person name="Cheng C."/>
            <person name="Hour A."/>
            <person name="Lee P."/>
            <person name="Lin S."/>
            <person name="Lin Y."/>
            <person name="Liou J."/>
            <person name="Liu S."/>
            <person name="Hsing Y."/>
            <person name="Raghuvanshi S."/>
            <person name="Mohanty A."/>
            <person name="Bharti A.K."/>
            <person name="Gaur A."/>
            <person name="Gupta V."/>
            <person name="Kumar D."/>
            <person name="Ravi V."/>
            <person name="Vij S."/>
            <person name="Kapur A."/>
            <person name="Khurana P."/>
            <person name="Khurana P."/>
            <person name="Khurana J.P."/>
            <person name="Tyagi A.K."/>
            <person name="Gaikwad K."/>
            <person name="Singh A."/>
            <person name="Dalal V."/>
            <person name="Srivastava S."/>
            <person name="Dixit A."/>
            <person name="Pal A.K."/>
            <person name="Ghazi I.A."/>
            <person name="Yadav M."/>
            <person name="Pandit A."/>
            <person name="Bhargava A."/>
            <person name="Sureshbabu K."/>
            <person name="Batra K."/>
            <person name="Sharma T.R."/>
            <person name="Mohapatra T."/>
            <person name="Singh N.K."/>
            <person name="Messing J."/>
            <person name="Nelson A.B."/>
            <person name="Fuks G."/>
            <person name="Kavchok S."/>
            <person name="Keizer G."/>
            <person name="Linton E."/>
            <person name="Llaca V."/>
            <person name="Song R."/>
            <person name="Tanyolac B."/>
            <person name="Young S."/>
            <person name="Ho-Il K."/>
            <person name="Hahn J.H."/>
            <person name="Sangsakoo G."/>
            <person name="Vanavichit A."/>
            <person name="de Mattos Luiz.A.T."/>
            <person name="Zimmer P.D."/>
            <person name="Malone G."/>
            <person name="Dellagostin O."/>
            <person name="de Oliveira A.C."/>
            <person name="Bevan M."/>
            <person name="Bancroft I."/>
            <person name="Minx P."/>
            <person name="Cordum H."/>
            <person name="Wilson R."/>
            <person name="Cheng Z."/>
            <person name="Jin W."/>
            <person name="Jiang J."/>
            <person name="Leong S.A."/>
            <person name="Iwama H."/>
            <person name="Gojobori T."/>
            <person name="Itoh T."/>
            <person name="Niimura Y."/>
            <person name="Fujii Y."/>
            <person name="Habara T."/>
            <person name="Sakai H."/>
            <person name="Sato Y."/>
            <person name="Wilson G."/>
            <person name="Kumar K."/>
            <person name="McCouch S."/>
            <person name="Juretic N."/>
            <person name="Hoen D."/>
            <person name="Wright S."/>
            <person name="Bruskiewich R."/>
            <person name="Bureau T."/>
            <person name="Miyao A."/>
            <person name="Hirochika H."/>
            <person name="Nishikawa T."/>
            <person name="Kadowaki K."/>
            <person name="Sugiura M."/>
            <person name="Burr B."/>
            <person name="Sasaki T."/>
        </authorList>
    </citation>
    <scope>NUCLEOTIDE SEQUENCE [LARGE SCALE GENOMIC DNA]</scope>
    <source>
        <strain evidence="4">cv. Nipponbare</strain>
    </source>
</reference>